<dbReference type="InterPro" id="IPR016186">
    <property type="entry name" value="C-type_lectin-like/link_sf"/>
</dbReference>
<feature type="domain" description="C-type lectin" evidence="2">
    <location>
        <begin position="36"/>
        <end position="151"/>
    </location>
</feature>
<dbReference type="Gene3D" id="3.10.100.10">
    <property type="entry name" value="Mannose-Binding Protein A, subunit A"/>
    <property type="match status" value="1"/>
</dbReference>
<dbReference type="InterPro" id="IPR001304">
    <property type="entry name" value="C-type_lectin-like"/>
</dbReference>
<dbReference type="InterPro" id="IPR016187">
    <property type="entry name" value="CTDL_fold"/>
</dbReference>
<dbReference type="Ensembl" id="ENSATET00000038323.1">
    <property type="protein sequence ID" value="ENSATEP00000040184.1"/>
    <property type="gene ID" value="ENSATEG00000025703.1"/>
</dbReference>
<dbReference type="OrthoDB" id="6369810at2759"/>
<reference evidence="3" key="2">
    <citation type="submission" date="2025-08" db="UniProtKB">
        <authorList>
            <consortium name="Ensembl"/>
        </authorList>
    </citation>
    <scope>IDENTIFICATION</scope>
</reference>
<dbReference type="PROSITE" id="PS50041">
    <property type="entry name" value="C_TYPE_LECTIN_2"/>
    <property type="match status" value="1"/>
</dbReference>
<dbReference type="InParanoid" id="A0A7N5ZYR0"/>
<proteinExistence type="predicted"/>
<dbReference type="AlphaFoldDB" id="A0A7N5ZYR0"/>
<dbReference type="GeneTree" id="ENSGT00940000163911"/>
<protein>
    <recommendedName>
        <fullName evidence="2">C-type lectin domain-containing protein</fullName>
    </recommendedName>
</protein>
<dbReference type="SMART" id="SM00034">
    <property type="entry name" value="CLECT"/>
    <property type="match status" value="1"/>
</dbReference>
<dbReference type="PANTHER" id="PTHR45784:SF3">
    <property type="entry name" value="C-TYPE LECTIN DOMAIN FAMILY 4 MEMBER K-LIKE-RELATED"/>
    <property type="match status" value="1"/>
</dbReference>
<feature type="transmembrane region" description="Helical" evidence="1">
    <location>
        <begin position="19"/>
        <end position="39"/>
    </location>
</feature>
<sequence>MHFCHILIHSLLKLLKKPYFINTGLCFLPACLAHLYFLVENAMTWAEAQSFCRGNYNDLATVSSEEESNKLVMAVQKHYNDSVWIGLYDDINSWRWSLQKEGFYSEGEPEFRMWGTGEPNNAGGLEDCVEMDIAGLWADCSCQRLFQFVCYYGKTHYNTI</sequence>
<keyword evidence="4" id="KW-1185">Reference proteome</keyword>
<reference evidence="3" key="3">
    <citation type="submission" date="2025-09" db="UniProtKB">
        <authorList>
            <consortium name="Ensembl"/>
        </authorList>
    </citation>
    <scope>IDENTIFICATION</scope>
</reference>
<evidence type="ECO:0000313" key="3">
    <source>
        <dbReference type="Ensembl" id="ENSATEP00000040184.1"/>
    </source>
</evidence>
<reference evidence="3" key="1">
    <citation type="submission" date="2021-04" db="EMBL/GenBank/DDBJ databases">
        <authorList>
            <consortium name="Wellcome Sanger Institute Data Sharing"/>
        </authorList>
    </citation>
    <scope>NUCLEOTIDE SEQUENCE [LARGE SCALE GENOMIC DNA]</scope>
</reference>
<keyword evidence="1" id="KW-0472">Membrane</keyword>
<evidence type="ECO:0000256" key="1">
    <source>
        <dbReference type="SAM" id="Phobius"/>
    </source>
</evidence>
<accession>A0A7N5ZYR0</accession>
<dbReference type="Proteomes" id="UP000265040">
    <property type="component" value="Chromosome 8"/>
</dbReference>
<dbReference type="SUPFAM" id="SSF56436">
    <property type="entry name" value="C-type lectin-like"/>
    <property type="match status" value="1"/>
</dbReference>
<organism evidence="3 4">
    <name type="scientific">Anabas testudineus</name>
    <name type="common">Climbing perch</name>
    <name type="synonym">Anthias testudineus</name>
    <dbReference type="NCBI Taxonomy" id="64144"/>
    <lineage>
        <taxon>Eukaryota</taxon>
        <taxon>Metazoa</taxon>
        <taxon>Chordata</taxon>
        <taxon>Craniata</taxon>
        <taxon>Vertebrata</taxon>
        <taxon>Euteleostomi</taxon>
        <taxon>Actinopterygii</taxon>
        <taxon>Neopterygii</taxon>
        <taxon>Teleostei</taxon>
        <taxon>Neoteleostei</taxon>
        <taxon>Acanthomorphata</taxon>
        <taxon>Anabantaria</taxon>
        <taxon>Anabantiformes</taxon>
        <taxon>Anabantoidei</taxon>
        <taxon>Anabantidae</taxon>
        <taxon>Anabas</taxon>
    </lineage>
</organism>
<keyword evidence="1" id="KW-1133">Transmembrane helix</keyword>
<dbReference type="Pfam" id="PF00059">
    <property type="entry name" value="Lectin_C"/>
    <property type="match status" value="1"/>
</dbReference>
<name>A0A7N5ZYR0_ANATE</name>
<dbReference type="PANTHER" id="PTHR45784">
    <property type="entry name" value="C-TYPE LECTIN DOMAIN FAMILY 20 MEMBER A-RELATED"/>
    <property type="match status" value="1"/>
</dbReference>
<evidence type="ECO:0000313" key="4">
    <source>
        <dbReference type="Proteomes" id="UP000265040"/>
    </source>
</evidence>
<keyword evidence="1" id="KW-0812">Transmembrane</keyword>
<evidence type="ECO:0000259" key="2">
    <source>
        <dbReference type="PROSITE" id="PS50041"/>
    </source>
</evidence>